<comment type="catalytic activity">
    <reaction evidence="16">
        <text>1,2-di-(9Z)-octadecenoyl-sn-glycero-3-phospho-L-serine + H2O = 2-(9Z-octadecenoyl)-sn-glycero-3-phospho-L-serine + (9Z)-octadecenoate + H(+)</text>
        <dbReference type="Rhea" id="RHEA:40491"/>
        <dbReference type="ChEBI" id="CHEBI:15377"/>
        <dbReference type="ChEBI" id="CHEBI:15378"/>
        <dbReference type="ChEBI" id="CHEBI:30823"/>
        <dbReference type="ChEBI" id="CHEBI:74905"/>
        <dbReference type="ChEBI" id="CHEBI:77342"/>
    </reaction>
    <physiologicalReaction direction="left-to-right" evidence="16">
        <dbReference type="Rhea" id="RHEA:40492"/>
    </physiologicalReaction>
</comment>
<evidence type="ECO:0000256" key="11">
    <source>
        <dbReference type="ARBA" id="ARBA00039083"/>
    </source>
</evidence>
<keyword evidence="6" id="KW-0442">Lipid degradation</keyword>
<evidence type="ECO:0000256" key="12">
    <source>
        <dbReference type="ARBA" id="ARBA00040696"/>
    </source>
</evidence>
<keyword evidence="7" id="KW-0443">Lipid metabolism</keyword>
<evidence type="ECO:0000256" key="8">
    <source>
        <dbReference type="ARBA" id="ARBA00023157"/>
    </source>
</evidence>
<evidence type="ECO:0000313" key="23">
    <source>
        <dbReference type="Ensembl" id="ENSLCNP00005023489.1"/>
    </source>
</evidence>
<dbReference type="InterPro" id="IPR033906">
    <property type="entry name" value="Lipase_N"/>
</dbReference>
<feature type="binding site" evidence="19">
    <location>
        <position position="284"/>
    </location>
    <ligand>
        <name>Ca(2+)</name>
        <dbReference type="ChEBI" id="CHEBI:29108"/>
    </ligand>
</feature>
<evidence type="ECO:0000256" key="14">
    <source>
        <dbReference type="ARBA" id="ARBA00047895"/>
    </source>
</evidence>
<name>A0A667HUA9_LYNCA</name>
<evidence type="ECO:0000256" key="3">
    <source>
        <dbReference type="ARBA" id="ARBA00022525"/>
    </source>
</evidence>
<dbReference type="Gene3D" id="3.40.50.1820">
    <property type="entry name" value="alpha/beta hydrolase"/>
    <property type="match status" value="1"/>
</dbReference>
<evidence type="ECO:0000256" key="13">
    <source>
        <dbReference type="ARBA" id="ARBA00045697"/>
    </source>
</evidence>
<dbReference type="PANTHER" id="PTHR11610:SF111">
    <property type="entry name" value="PHOSPHOLIPASE A1 MEMBER A"/>
    <property type="match status" value="1"/>
</dbReference>
<comment type="catalytic activity">
    <reaction evidence="15">
        <text>1-(9Z-octadecenoyl)-sn-glycero-3-phospho-L-serine + H2O = sn-glycero-3-phospho-L-serine + (9Z)-octadecenoate + H(+)</text>
        <dbReference type="Rhea" id="RHEA:40499"/>
        <dbReference type="ChEBI" id="CHEBI:15377"/>
        <dbReference type="ChEBI" id="CHEBI:15378"/>
        <dbReference type="ChEBI" id="CHEBI:30823"/>
        <dbReference type="ChEBI" id="CHEBI:64765"/>
        <dbReference type="ChEBI" id="CHEBI:74617"/>
    </reaction>
    <physiologicalReaction direction="left-to-right" evidence="15">
        <dbReference type="Rhea" id="RHEA:40500"/>
    </physiologicalReaction>
</comment>
<evidence type="ECO:0000256" key="20">
    <source>
        <dbReference type="PIRSR" id="PIRSR605502-1"/>
    </source>
</evidence>
<keyword evidence="20" id="KW-0460">Magnesium</keyword>
<dbReference type="GO" id="GO:0016042">
    <property type="term" value="P:lipid catabolic process"/>
    <property type="evidence" value="ECO:0007669"/>
    <property type="project" value="UniProtKB-KW"/>
</dbReference>
<proteinExistence type="inferred from homology"/>
<evidence type="ECO:0000256" key="19">
    <source>
        <dbReference type="PIRSR" id="PIRSR000865-2"/>
    </source>
</evidence>
<dbReference type="InterPro" id="IPR013818">
    <property type="entry name" value="Lipase"/>
</dbReference>
<dbReference type="EC" id="3.1.1.111" evidence="11"/>
<evidence type="ECO:0000259" key="22">
    <source>
        <dbReference type="Pfam" id="PF00151"/>
    </source>
</evidence>
<feature type="active site" description="Nucleophile" evidence="18">
    <location>
        <position position="246"/>
    </location>
</feature>
<evidence type="ECO:0000256" key="9">
    <source>
        <dbReference type="ARBA" id="ARBA00023180"/>
    </source>
</evidence>
<feature type="active site" description="Charge relay system" evidence="18">
    <location>
        <position position="270"/>
    </location>
</feature>
<evidence type="ECO:0000256" key="4">
    <source>
        <dbReference type="ARBA" id="ARBA00022729"/>
    </source>
</evidence>
<comment type="catalytic activity">
    <reaction evidence="17">
        <text>1-hexadecanoyl-2-(5Z,8Z,11Z,14Z-eicosatetraenoyl)-sn-glycero-3-phospho-L-serine + H2O = 2-(5Z,8Z,11Z,14Z)-eicosatetraenoyl-sn-glycero-3-phospho-L-serine + hexadecanoate + H(+)</text>
        <dbReference type="Rhea" id="RHEA:41187"/>
        <dbReference type="ChEBI" id="CHEBI:7896"/>
        <dbReference type="ChEBI" id="CHEBI:15377"/>
        <dbReference type="ChEBI" id="CHEBI:15378"/>
        <dbReference type="ChEBI" id="CHEBI:75032"/>
        <dbReference type="ChEBI" id="CHEBI:77830"/>
    </reaction>
    <physiologicalReaction direction="left-to-right" evidence="17">
        <dbReference type="Rhea" id="RHEA:41188"/>
    </physiologicalReaction>
</comment>
<evidence type="ECO:0000256" key="5">
    <source>
        <dbReference type="ARBA" id="ARBA00022801"/>
    </source>
</evidence>
<keyword evidence="24" id="KW-1185">Reference proteome</keyword>
<evidence type="ECO:0000256" key="7">
    <source>
        <dbReference type="ARBA" id="ARBA00023098"/>
    </source>
</evidence>
<dbReference type="PIRSF" id="PIRSF000865">
    <property type="entry name" value="Lipoprotein_lipase_LIPH"/>
    <property type="match status" value="1"/>
</dbReference>
<organism evidence="23 24">
    <name type="scientific">Lynx canadensis</name>
    <name type="common">Canada lynx</name>
    <name type="synonym">Felis canadensis</name>
    <dbReference type="NCBI Taxonomy" id="61383"/>
    <lineage>
        <taxon>Eukaryota</taxon>
        <taxon>Metazoa</taxon>
        <taxon>Chordata</taxon>
        <taxon>Craniata</taxon>
        <taxon>Vertebrata</taxon>
        <taxon>Euteleostomi</taxon>
        <taxon>Mammalia</taxon>
        <taxon>Eutheria</taxon>
        <taxon>Laurasiatheria</taxon>
        <taxon>Carnivora</taxon>
        <taxon>Feliformia</taxon>
        <taxon>Felidae</taxon>
        <taxon>Felinae</taxon>
        <taxon>Lynx</taxon>
    </lineage>
</organism>
<dbReference type="Pfam" id="PF00151">
    <property type="entry name" value="Lipase"/>
    <property type="match status" value="1"/>
</dbReference>
<reference evidence="23" key="1">
    <citation type="submission" date="2025-08" db="UniProtKB">
        <authorList>
            <consortium name="Ensembl"/>
        </authorList>
    </citation>
    <scope>IDENTIFICATION</scope>
</reference>
<sequence>MCEGLMERYVAAMVLSAAGDALGYFNGKWEFLRDGEKIHQQLAQLGGLDTIDVERWRVSDDTVMHLATAEALVEAGKILDLAHLYSLLAKHYQDCMGDMDGRAPGDAPPIPQTKCTDFQNANLLQGTNLKVQFLLFTPLDPSCGQLVQESSDIQKSGFNASLGTKLIIHGFRALGTKPSWIDKFIGALLQAANANVIAVDWVYGSTGIYFSAVQNVVKLGLEISRFLKKLLVLGVSKSSIHIIGVSLGAHVGGVVGYFYEGQLGRITGLDPAGPEYTRASLEERLDPGDALFVEAIHTDTDNAGIRIPVGHVDYFVNGGQDQPGCPTFIHAGYSYLICDHMRAVYLYISALENSCPLMAFPCANYKAFLAGKCLDCFNPFLLSCPRIGLMEQSGVKIQPLPKEVKVYLRTTSMAPYCVHHSLVEFYLQEPRKKDTCISITFLSSNVTSSVEITIPRQQLQGRGIIAHTNAQCQINQVKFKFHSSNLVWKKDRTTIAGKFCTAPLPVNDNKQTVCLPEPVNLQASVTVSHDLKLKCV</sequence>
<keyword evidence="9" id="KW-0325">Glycoprotein</keyword>
<keyword evidence="19" id="KW-0106">Calcium</keyword>
<evidence type="ECO:0000256" key="15">
    <source>
        <dbReference type="ARBA" id="ARBA00048284"/>
    </source>
</evidence>
<evidence type="ECO:0000256" key="18">
    <source>
        <dbReference type="PIRSR" id="PIRSR000865-1"/>
    </source>
</evidence>
<evidence type="ECO:0000256" key="2">
    <source>
        <dbReference type="ARBA" id="ARBA00010701"/>
    </source>
</evidence>
<evidence type="ECO:0000256" key="21">
    <source>
        <dbReference type="RuleBase" id="RU004262"/>
    </source>
</evidence>
<feature type="binding site" evidence="19">
    <location>
        <position position="286"/>
    </location>
    <ligand>
        <name>Ca(2+)</name>
        <dbReference type="ChEBI" id="CHEBI:29108"/>
    </ligand>
</feature>
<feature type="active site" description="Charge relay system" evidence="18">
    <location>
        <position position="340"/>
    </location>
</feature>
<reference evidence="23" key="2">
    <citation type="submission" date="2025-09" db="UniProtKB">
        <authorList>
            <consortium name="Ensembl"/>
        </authorList>
    </citation>
    <scope>IDENTIFICATION</scope>
</reference>
<dbReference type="SUPFAM" id="SSF101478">
    <property type="entry name" value="ADP-ribosylglycohydrolase"/>
    <property type="match status" value="1"/>
</dbReference>
<dbReference type="GO" id="GO:0046872">
    <property type="term" value="F:metal ion binding"/>
    <property type="evidence" value="ECO:0007669"/>
    <property type="project" value="UniProtKB-KW"/>
</dbReference>
<dbReference type="InterPro" id="IPR016272">
    <property type="entry name" value="Lipase_LIPH"/>
</dbReference>
<dbReference type="CDD" id="cd00707">
    <property type="entry name" value="Pancreat_lipase_like"/>
    <property type="match status" value="1"/>
</dbReference>
<evidence type="ECO:0000256" key="1">
    <source>
        <dbReference type="ARBA" id="ARBA00004613"/>
    </source>
</evidence>
<dbReference type="InterPro" id="IPR000734">
    <property type="entry name" value="TAG_lipase"/>
</dbReference>
<keyword evidence="5" id="KW-0378">Hydrolase</keyword>
<feature type="binding site" evidence="19">
    <location>
        <position position="289"/>
    </location>
    <ligand>
        <name>Ca(2+)</name>
        <dbReference type="ChEBI" id="CHEBI:29108"/>
    </ligand>
</feature>
<dbReference type="PRINTS" id="PR00821">
    <property type="entry name" value="TAGLIPASE"/>
</dbReference>
<dbReference type="AlphaFoldDB" id="A0A667HUA9"/>
<dbReference type="Ensembl" id="ENSLCNT00005026232.1">
    <property type="protein sequence ID" value="ENSLCNP00005023489.1"/>
    <property type="gene ID" value="ENSLCNG00005015258.1"/>
</dbReference>
<evidence type="ECO:0000256" key="6">
    <source>
        <dbReference type="ARBA" id="ARBA00022963"/>
    </source>
</evidence>
<feature type="domain" description="Lipase" evidence="22">
    <location>
        <begin position="105"/>
        <end position="416"/>
    </location>
</feature>
<accession>A0A667HUA9</accession>
<feature type="binding site" evidence="20">
    <location>
        <position position="61"/>
    </location>
    <ligand>
        <name>Mg(2+)</name>
        <dbReference type="ChEBI" id="CHEBI:18420"/>
        <label>1</label>
    </ligand>
</feature>
<gene>
    <name evidence="23" type="primary">LOC115522763</name>
</gene>
<keyword evidence="19" id="KW-0479">Metal-binding</keyword>
<protein>
    <recommendedName>
        <fullName evidence="12">Phospholipase A1 member A</fullName>
        <ecNumber evidence="11">3.1.1.111</ecNumber>
    </recommendedName>
</protein>
<evidence type="ECO:0000256" key="16">
    <source>
        <dbReference type="ARBA" id="ARBA00048646"/>
    </source>
</evidence>
<keyword evidence="8" id="KW-1015">Disulfide bond</keyword>
<dbReference type="GO" id="GO:0016799">
    <property type="term" value="F:hydrolase activity, hydrolyzing N-glycosyl compounds"/>
    <property type="evidence" value="ECO:0007669"/>
    <property type="project" value="UniProtKB-ARBA"/>
</dbReference>
<evidence type="ECO:0000313" key="24">
    <source>
        <dbReference type="Proteomes" id="UP000472241"/>
    </source>
</evidence>
<comment type="similarity">
    <text evidence="2 21">Belongs to the AB hydrolase superfamily. Lipase family.</text>
</comment>
<dbReference type="InterPro" id="IPR036705">
    <property type="entry name" value="Ribosyl_crysJ1_sf"/>
</dbReference>
<feature type="binding site" evidence="20">
    <location>
        <position position="60"/>
    </location>
    <ligand>
        <name>Mg(2+)</name>
        <dbReference type="ChEBI" id="CHEBI:18420"/>
        <label>1</label>
    </ligand>
</feature>
<dbReference type="FunFam" id="3.40.50.1820:FF:000081">
    <property type="entry name" value="phospholipase A1 member A isoform X1"/>
    <property type="match status" value="1"/>
</dbReference>
<dbReference type="InterPro" id="IPR029058">
    <property type="entry name" value="AB_hydrolase_fold"/>
</dbReference>
<comment type="catalytic activity">
    <reaction evidence="14">
        <text>a 1-acyl-sn-glycero-3-phospho-L-serine + H2O = sn-glycero-3-phospho-L-serine + a fatty acid + H(+)</text>
        <dbReference type="Rhea" id="RHEA:32979"/>
        <dbReference type="ChEBI" id="CHEBI:15377"/>
        <dbReference type="ChEBI" id="CHEBI:15378"/>
        <dbReference type="ChEBI" id="CHEBI:28868"/>
        <dbReference type="ChEBI" id="CHEBI:64379"/>
        <dbReference type="ChEBI" id="CHEBI:64765"/>
        <dbReference type="EC" id="3.1.1.111"/>
    </reaction>
    <physiologicalReaction direction="left-to-right" evidence="14">
        <dbReference type="Rhea" id="RHEA:32980"/>
    </physiologicalReaction>
</comment>
<comment type="function">
    <text evidence="13">Hydrolyzes the ester bond of the acyl group attached at the sn-1 position of phosphatidylserines (phospholipase A1 activity) and 1-acyl-2-lysophosphatidylserines (lysophospholipase activity) in the pathway of phosphatidylserines acyl chain remodeling. Cleaves phosphatidylserines exposed on the outer leaflet of the plasma membrane of apoptotic cells producing 2-acyl-1-lysophosphatidylserines, which in turn enhance mast cell activation and histamine production. Has no activity toward other glycerophospholipids including phosphatidylcholines, phosphatidylethanolamines, phosphatidic acids or phosphatidylinositols, or glycerolipids such as triolein.</text>
</comment>
<dbReference type="Proteomes" id="UP000472241">
    <property type="component" value="Unplaced"/>
</dbReference>
<dbReference type="PANTHER" id="PTHR11610">
    <property type="entry name" value="LIPASE"/>
    <property type="match status" value="1"/>
</dbReference>
<comment type="catalytic activity">
    <reaction evidence="10">
        <text>a 1,2-diacyl-sn-glycero-3-phospho-L-serine + H2O = a 2-acyl-sn-glycero-3-phospho-L-serine + a fatty acid + H(+)</text>
        <dbReference type="Rhea" id="RHEA:42212"/>
        <dbReference type="ChEBI" id="CHEBI:15377"/>
        <dbReference type="ChEBI" id="CHEBI:15378"/>
        <dbReference type="ChEBI" id="CHEBI:28868"/>
        <dbReference type="ChEBI" id="CHEBI:57262"/>
        <dbReference type="ChEBI" id="CHEBI:65214"/>
        <dbReference type="EC" id="3.1.1.111"/>
    </reaction>
    <physiologicalReaction direction="left-to-right" evidence="10">
        <dbReference type="Rhea" id="RHEA:42213"/>
    </physiologicalReaction>
</comment>
<feature type="binding site" evidence="20">
    <location>
        <position position="59"/>
    </location>
    <ligand>
        <name>Mg(2+)</name>
        <dbReference type="ChEBI" id="CHEBI:18420"/>
        <label>1</label>
    </ligand>
</feature>
<dbReference type="GO" id="GO:0008970">
    <property type="term" value="F:phospholipase A1 activity"/>
    <property type="evidence" value="ECO:0007669"/>
    <property type="project" value="TreeGrafter"/>
</dbReference>
<dbReference type="GO" id="GO:0005615">
    <property type="term" value="C:extracellular space"/>
    <property type="evidence" value="ECO:0007669"/>
    <property type="project" value="TreeGrafter"/>
</dbReference>
<evidence type="ECO:0000256" key="17">
    <source>
        <dbReference type="ARBA" id="ARBA00048700"/>
    </source>
</evidence>
<evidence type="ECO:0000256" key="10">
    <source>
        <dbReference type="ARBA" id="ARBA00036738"/>
    </source>
</evidence>
<dbReference type="Gene3D" id="1.10.4080.10">
    <property type="entry name" value="ADP-ribosylation/Crystallin J1"/>
    <property type="match status" value="1"/>
</dbReference>
<comment type="cofactor">
    <cofactor evidence="20">
        <name>Mg(2+)</name>
        <dbReference type="ChEBI" id="CHEBI:18420"/>
    </cofactor>
    <text evidence="20">Binds 2 magnesium ions per subunit.</text>
</comment>
<keyword evidence="3" id="KW-0964">Secreted</keyword>
<comment type="subcellular location">
    <subcellularLocation>
        <location evidence="1">Secreted</location>
    </subcellularLocation>
</comment>
<dbReference type="SUPFAM" id="SSF53474">
    <property type="entry name" value="alpha/beta-Hydrolases"/>
    <property type="match status" value="1"/>
</dbReference>
<keyword evidence="4" id="KW-0732">Signal</keyword>